<name>A0A1I2S3D6_9FIRM</name>
<accession>A0A1I2S3D6</accession>
<evidence type="ECO:0000313" key="2">
    <source>
        <dbReference type="EMBL" id="SFG47384.1"/>
    </source>
</evidence>
<sequence>MIRKNEIFDKLFNAMEKGIPAILYTLIDIGEYPGLEEESRLLIVMGEGHYGSLGLAELDEYVESRVSNIFNGALPNTGIIQINLQKQTGHHCIKILEDPFLPQKKLLVFGAGHVAQPLVEIASILGFKIIVVDDRPEFVDPKRFPGASGLICIDYRERLPLDEIDSSTCIIIITRGHKYDQSCLSAVLDSGAFYIGMIGSSSKVRLTFQQLLNQGIEKKELEKVSAPIGLDLGGQKPAEIALSIMAEIVAKVNNGSCRPLKEIKAGMPA</sequence>
<dbReference type="OrthoDB" id="9773039at2"/>
<dbReference type="PANTHER" id="PTHR30388">
    <property type="entry name" value="ALDEHYDE OXIDOREDUCTASE MOLYBDENUM COFACTOR ASSEMBLY PROTEIN"/>
    <property type="match status" value="1"/>
</dbReference>
<dbReference type="InterPro" id="IPR036291">
    <property type="entry name" value="NAD(P)-bd_dom_sf"/>
</dbReference>
<reference evidence="3" key="1">
    <citation type="submission" date="2016-10" db="EMBL/GenBank/DDBJ databases">
        <authorList>
            <person name="Varghese N."/>
            <person name="Submissions S."/>
        </authorList>
    </citation>
    <scope>NUCLEOTIDE SEQUENCE [LARGE SCALE GENOMIC DNA]</scope>
    <source>
        <strain evidence="3">DSM 17038</strain>
    </source>
</reference>
<evidence type="ECO:0000313" key="3">
    <source>
        <dbReference type="Proteomes" id="UP000199337"/>
    </source>
</evidence>
<dbReference type="Pfam" id="PF13478">
    <property type="entry name" value="XdhC_C"/>
    <property type="match status" value="1"/>
</dbReference>
<dbReference type="STRING" id="341036.SAMN05660649_01756"/>
<protein>
    <submittedName>
        <fullName evidence="2">Xanthine dehydrogenase accessory factor</fullName>
    </submittedName>
</protein>
<dbReference type="Gene3D" id="3.40.50.720">
    <property type="entry name" value="NAD(P)-binding Rossmann-like Domain"/>
    <property type="match status" value="1"/>
</dbReference>
<gene>
    <name evidence="2" type="ORF">SAMN05660649_01756</name>
</gene>
<proteinExistence type="predicted"/>
<keyword evidence="3" id="KW-1185">Reference proteome</keyword>
<organism evidence="2 3">
    <name type="scientific">Desulfotruncus arcticus DSM 17038</name>
    <dbReference type="NCBI Taxonomy" id="1121424"/>
    <lineage>
        <taxon>Bacteria</taxon>
        <taxon>Bacillati</taxon>
        <taxon>Bacillota</taxon>
        <taxon>Clostridia</taxon>
        <taxon>Eubacteriales</taxon>
        <taxon>Desulfallaceae</taxon>
        <taxon>Desulfotruncus</taxon>
    </lineage>
</organism>
<dbReference type="SUPFAM" id="SSF51735">
    <property type="entry name" value="NAD(P)-binding Rossmann-fold domains"/>
    <property type="match status" value="1"/>
</dbReference>
<dbReference type="EMBL" id="FOOX01000005">
    <property type="protein sequence ID" value="SFG47384.1"/>
    <property type="molecule type" value="Genomic_DNA"/>
</dbReference>
<dbReference type="InterPro" id="IPR052698">
    <property type="entry name" value="MoCofactor_Util/Proc"/>
</dbReference>
<evidence type="ECO:0000259" key="1">
    <source>
        <dbReference type="Pfam" id="PF13478"/>
    </source>
</evidence>
<dbReference type="InterPro" id="IPR027051">
    <property type="entry name" value="XdhC_Rossmann_dom"/>
</dbReference>
<dbReference type="PANTHER" id="PTHR30388:SF6">
    <property type="entry name" value="XANTHINE DEHYDROGENASE SUBUNIT A-RELATED"/>
    <property type="match status" value="1"/>
</dbReference>
<feature type="domain" description="XdhC Rossmann" evidence="1">
    <location>
        <begin position="106"/>
        <end position="248"/>
    </location>
</feature>
<dbReference type="AlphaFoldDB" id="A0A1I2S3D6"/>
<dbReference type="RefSeq" id="WP_092470723.1">
    <property type="nucleotide sequence ID" value="NZ_FOOX01000005.1"/>
</dbReference>
<dbReference type="Proteomes" id="UP000199337">
    <property type="component" value="Unassembled WGS sequence"/>
</dbReference>